<gene>
    <name evidence="2" type="ORF">SAMN04488042_1011281</name>
</gene>
<dbReference type="RefSeq" id="WP_165610019.1">
    <property type="nucleotide sequence ID" value="NZ_FOTQ01000001.1"/>
</dbReference>
<dbReference type="Proteomes" id="UP000199144">
    <property type="component" value="Unassembled WGS sequence"/>
</dbReference>
<protein>
    <submittedName>
        <fullName evidence="2">CHAT domain-containing protein</fullName>
    </submittedName>
</protein>
<feature type="domain" description="CHAT" evidence="1">
    <location>
        <begin position="150"/>
        <end position="468"/>
    </location>
</feature>
<accession>A0A1I4K2K3</accession>
<keyword evidence="3" id="KW-1185">Reference proteome</keyword>
<dbReference type="EMBL" id="FOTQ01000001">
    <property type="protein sequence ID" value="SFL72841.1"/>
    <property type="molecule type" value="Genomic_DNA"/>
</dbReference>
<dbReference type="AlphaFoldDB" id="A0A1I4K2K3"/>
<dbReference type="STRING" id="254406.SAMN04488042_1011281"/>
<dbReference type="Pfam" id="PF12770">
    <property type="entry name" value="CHAT"/>
    <property type="match status" value="1"/>
</dbReference>
<evidence type="ECO:0000313" key="2">
    <source>
        <dbReference type="EMBL" id="SFL72841.1"/>
    </source>
</evidence>
<organism evidence="2 3">
    <name type="scientific">Shimia aestuarii</name>
    <dbReference type="NCBI Taxonomy" id="254406"/>
    <lineage>
        <taxon>Bacteria</taxon>
        <taxon>Pseudomonadati</taxon>
        <taxon>Pseudomonadota</taxon>
        <taxon>Alphaproteobacteria</taxon>
        <taxon>Rhodobacterales</taxon>
        <taxon>Roseobacteraceae</taxon>
    </lineage>
</organism>
<proteinExistence type="predicted"/>
<evidence type="ECO:0000259" key="1">
    <source>
        <dbReference type="Pfam" id="PF12770"/>
    </source>
</evidence>
<name>A0A1I4K2K3_9RHOB</name>
<reference evidence="2 3" key="1">
    <citation type="submission" date="2016-10" db="EMBL/GenBank/DDBJ databases">
        <authorList>
            <person name="de Groot N.N."/>
        </authorList>
    </citation>
    <scope>NUCLEOTIDE SEQUENCE [LARGE SCALE GENOMIC DNA]</scope>
    <source>
        <strain evidence="2 3">DSM 15283</strain>
    </source>
</reference>
<dbReference type="InterPro" id="IPR024983">
    <property type="entry name" value="CHAT_dom"/>
</dbReference>
<evidence type="ECO:0000313" key="3">
    <source>
        <dbReference type="Proteomes" id="UP000199144"/>
    </source>
</evidence>
<sequence>MQANEAALARLGGDAAGDARAEFTRLSGEISHLNTQIAALDATIATEFPEFDKLARPHPLSVADVQSHLAADEGLLFLYSGERRTFVWLITPDAAAWHRLSLGTSEIGESVTAIRQSLQAAATVRAAEALDDAFDGPSTPAFDRLNAWLLYSELIFPLEPYLKGLNHIYTVTDGPLSGLPFGLLVTDRKINGQNNDPAALRATGWMFQRHALTTLPSVESLALVTRDRAAPHADQLAFLGFGDPIFSGALSNPSGGQFFRSGAADLDSIRALAPLPNTRTEIDRLAEVLGRDQSRVHLGADASEPAVRAAPIDRAEVIAFATHGLLSGELRGLAEPALVLTPPDTVAPGNDGLLTSSEIAGMRFAADWVVLSACNTAGSDGHPDAEGLSGLARAFLFAGARSLLVSHWPVRDDAAARLTTDTFTALRAAPGTRRKAEALQSAMQTLLMDQSDPTLAHPAAWAPFVIVGHGGY</sequence>